<dbReference type="Gene3D" id="3.30.70.330">
    <property type="match status" value="1"/>
</dbReference>
<dbReference type="SMART" id="SM00360">
    <property type="entry name" value="RRM"/>
    <property type="match status" value="1"/>
</dbReference>
<feature type="domain" description="RRM" evidence="6">
    <location>
        <begin position="36"/>
        <end position="151"/>
    </location>
</feature>
<name>A0A385JHB2_POPTO</name>
<dbReference type="GO" id="GO:0006397">
    <property type="term" value="P:mRNA processing"/>
    <property type="evidence" value="ECO:0007669"/>
    <property type="project" value="UniProtKB-KW"/>
</dbReference>
<proteinExistence type="evidence at transcript level"/>
<dbReference type="InterPro" id="IPR000504">
    <property type="entry name" value="RRM_dom"/>
</dbReference>
<dbReference type="Pfam" id="PF00076">
    <property type="entry name" value="RRM_1"/>
    <property type="match status" value="1"/>
</dbReference>
<keyword evidence="3" id="KW-0508">mRNA splicing</keyword>
<dbReference type="GO" id="GO:0003723">
    <property type="term" value="F:RNA binding"/>
    <property type="evidence" value="ECO:0007669"/>
    <property type="project" value="UniProtKB-UniRule"/>
</dbReference>
<dbReference type="SUPFAM" id="SSF54928">
    <property type="entry name" value="RNA-binding domain, RBD"/>
    <property type="match status" value="1"/>
</dbReference>
<feature type="region of interest" description="Disordered" evidence="5">
    <location>
        <begin position="221"/>
        <end position="288"/>
    </location>
</feature>
<dbReference type="GO" id="GO:0005681">
    <property type="term" value="C:spliceosomal complex"/>
    <property type="evidence" value="ECO:0007669"/>
    <property type="project" value="UniProtKB-KW"/>
</dbReference>
<evidence type="ECO:0000256" key="3">
    <source>
        <dbReference type="ARBA" id="ARBA00023187"/>
    </source>
</evidence>
<reference evidence="7" key="1">
    <citation type="journal article" date="2018" name="New Phytol.">
        <title>Genetic variants in microRNA biogenesis genes as novel indicators for secondary growth in Populus.</title>
        <authorList>
            <person name="Chen B."/>
            <person name="Chen J."/>
            <person name="Du Q."/>
            <person name="Zhou D."/>
            <person name="Wang L."/>
            <person name="Xie J."/>
            <person name="Li Y."/>
            <person name="Zhang D."/>
        </authorList>
    </citation>
    <scope>NUCLEOTIDE SEQUENCE</scope>
</reference>
<protein>
    <submittedName>
        <fullName evidence="7">SC35-like splicing factor 33</fullName>
    </submittedName>
</protein>
<evidence type="ECO:0000256" key="5">
    <source>
        <dbReference type="SAM" id="MobiDB-lite"/>
    </source>
</evidence>
<evidence type="ECO:0000256" key="4">
    <source>
        <dbReference type="PROSITE-ProRule" id="PRU00176"/>
    </source>
</evidence>
<dbReference type="InterPro" id="IPR012677">
    <property type="entry name" value="Nucleotide-bd_a/b_plait_sf"/>
</dbReference>
<feature type="region of interest" description="Disordered" evidence="5">
    <location>
        <begin position="1"/>
        <end position="33"/>
    </location>
</feature>
<evidence type="ECO:0000256" key="1">
    <source>
        <dbReference type="ARBA" id="ARBA00022664"/>
    </source>
</evidence>
<dbReference type="InterPro" id="IPR050907">
    <property type="entry name" value="SRSF"/>
</dbReference>
<dbReference type="EMBL" id="MF463169">
    <property type="protein sequence ID" value="AXY97426.1"/>
    <property type="molecule type" value="mRNA"/>
</dbReference>
<gene>
    <name evidence="7" type="primary">SR33-1</name>
    <name evidence="7" type="ORF">Potri.001G006400</name>
</gene>
<evidence type="ECO:0000313" key="7">
    <source>
        <dbReference type="EMBL" id="AXY97426.1"/>
    </source>
</evidence>
<sequence length="288" mass="33145">MRGRSYSPSPPRGYGRRGRSPSPRGRYGGRSRDLPTSLLVRNLRHDCRPEDLRRPFEQFGALKDIYLPRDYYTGSFEDDVNDSEDLKEVGFEYIVKRFQVLKSFKEPRGFGFVQRTSCGVFADPHDAAEAKHHMDGRVLLGRELTVVFAEENRKKPMDMRTRERTSCGVDYLPRDYYTGSFLLVILGHHAILVLHLHAMQDPHPVVESIIPLLQKEGITQGISVSPQEGRYSQERPYSRSRSHSQTPVRSRSRSPVRSRSRSPRRSRSHSPNHDEYPREANGERSPSP</sequence>
<keyword evidence="4" id="KW-0694">RNA-binding</keyword>
<dbReference type="AlphaFoldDB" id="A0A385JHB2"/>
<keyword evidence="1" id="KW-0507">mRNA processing</keyword>
<dbReference type="GO" id="GO:0008380">
    <property type="term" value="P:RNA splicing"/>
    <property type="evidence" value="ECO:0007669"/>
    <property type="project" value="UniProtKB-KW"/>
</dbReference>
<feature type="compositionally biased region" description="Basic residues" evidence="5">
    <location>
        <begin position="250"/>
        <end position="270"/>
    </location>
</feature>
<dbReference type="PROSITE" id="PS50102">
    <property type="entry name" value="RRM"/>
    <property type="match status" value="1"/>
</dbReference>
<organism evidence="7">
    <name type="scientific">Populus tomentosa</name>
    <name type="common">Chinese white poplar</name>
    <dbReference type="NCBI Taxonomy" id="118781"/>
    <lineage>
        <taxon>Eukaryota</taxon>
        <taxon>Viridiplantae</taxon>
        <taxon>Streptophyta</taxon>
        <taxon>Embryophyta</taxon>
        <taxon>Tracheophyta</taxon>
        <taxon>Spermatophyta</taxon>
        <taxon>Magnoliopsida</taxon>
        <taxon>eudicotyledons</taxon>
        <taxon>Gunneridae</taxon>
        <taxon>Pentapetalae</taxon>
        <taxon>rosids</taxon>
        <taxon>fabids</taxon>
        <taxon>Malpighiales</taxon>
        <taxon>Salicaceae</taxon>
        <taxon>Saliceae</taxon>
        <taxon>Populus</taxon>
    </lineage>
</organism>
<dbReference type="InterPro" id="IPR035979">
    <property type="entry name" value="RBD_domain_sf"/>
</dbReference>
<dbReference type="PANTHER" id="PTHR23147">
    <property type="entry name" value="SERINE/ARGININE RICH SPLICING FACTOR"/>
    <property type="match status" value="1"/>
</dbReference>
<keyword evidence="2" id="KW-0747">Spliceosome</keyword>
<feature type="compositionally biased region" description="Basic and acidic residues" evidence="5">
    <location>
        <begin position="271"/>
        <end position="282"/>
    </location>
</feature>
<accession>A0A385JHB2</accession>
<evidence type="ECO:0000259" key="6">
    <source>
        <dbReference type="PROSITE" id="PS50102"/>
    </source>
</evidence>
<evidence type="ECO:0000256" key="2">
    <source>
        <dbReference type="ARBA" id="ARBA00022728"/>
    </source>
</evidence>